<keyword evidence="2" id="KW-1185">Reference proteome</keyword>
<sequence>MFFLFFGHFHKTNERWYSFSVEKSLCWHPSSVLFVKKGPFPPPIWSATYMPFHDIGTEGCTARSRFRATSPLTGMSRIEGHEVPVCRSNSLGSRLNLAGRGLCTFHQQIFAAFLGNFISDSFI</sequence>
<comment type="caution">
    <text evidence="1">The sequence shown here is derived from an EMBL/GenBank/DDBJ whole genome shotgun (WGS) entry which is preliminary data.</text>
</comment>
<accession>A0AAV4P504</accession>
<proteinExistence type="predicted"/>
<gene>
    <name evidence="1" type="ORF">CEXT_772491</name>
</gene>
<organism evidence="1 2">
    <name type="scientific">Caerostris extrusa</name>
    <name type="common">Bark spider</name>
    <name type="synonym">Caerostris bankana</name>
    <dbReference type="NCBI Taxonomy" id="172846"/>
    <lineage>
        <taxon>Eukaryota</taxon>
        <taxon>Metazoa</taxon>
        <taxon>Ecdysozoa</taxon>
        <taxon>Arthropoda</taxon>
        <taxon>Chelicerata</taxon>
        <taxon>Arachnida</taxon>
        <taxon>Araneae</taxon>
        <taxon>Araneomorphae</taxon>
        <taxon>Entelegynae</taxon>
        <taxon>Araneoidea</taxon>
        <taxon>Araneidae</taxon>
        <taxon>Caerostris</taxon>
    </lineage>
</organism>
<protein>
    <submittedName>
        <fullName evidence="1">Uncharacterized protein</fullName>
    </submittedName>
</protein>
<reference evidence="1 2" key="1">
    <citation type="submission" date="2021-06" db="EMBL/GenBank/DDBJ databases">
        <title>Caerostris extrusa draft genome.</title>
        <authorList>
            <person name="Kono N."/>
            <person name="Arakawa K."/>
        </authorList>
    </citation>
    <scope>NUCLEOTIDE SEQUENCE [LARGE SCALE GENOMIC DNA]</scope>
</reference>
<dbReference type="EMBL" id="BPLR01021484">
    <property type="protein sequence ID" value="GIX90237.1"/>
    <property type="molecule type" value="Genomic_DNA"/>
</dbReference>
<name>A0AAV4P504_CAEEX</name>
<evidence type="ECO:0000313" key="2">
    <source>
        <dbReference type="Proteomes" id="UP001054945"/>
    </source>
</evidence>
<dbReference type="Proteomes" id="UP001054945">
    <property type="component" value="Unassembled WGS sequence"/>
</dbReference>
<dbReference type="AlphaFoldDB" id="A0AAV4P504"/>
<evidence type="ECO:0000313" key="1">
    <source>
        <dbReference type="EMBL" id="GIX90237.1"/>
    </source>
</evidence>